<organism evidence="3 4">
    <name type="scientific">Candidatus Merdivivens pullistercoris</name>
    <dbReference type="NCBI Taxonomy" id="2840873"/>
    <lineage>
        <taxon>Bacteria</taxon>
        <taxon>Pseudomonadati</taxon>
        <taxon>Bacteroidota</taxon>
        <taxon>Bacteroidia</taxon>
        <taxon>Bacteroidales</taxon>
        <taxon>Muribaculaceae</taxon>
        <taxon>Muribaculaceae incertae sedis</taxon>
        <taxon>Candidatus Merdivivens</taxon>
    </lineage>
</organism>
<dbReference type="SUPFAM" id="SSF89392">
    <property type="entry name" value="Prokaryotic lipoproteins and lipoprotein localization factors"/>
    <property type="match status" value="1"/>
</dbReference>
<feature type="chain" id="PRO_5038527835" evidence="2">
    <location>
        <begin position="22"/>
        <end position="198"/>
    </location>
</feature>
<dbReference type="InterPro" id="IPR029046">
    <property type="entry name" value="LolA/LolB/LppX"/>
</dbReference>
<reference evidence="3" key="2">
    <citation type="journal article" date="2021" name="PeerJ">
        <title>Extensive microbial diversity within the chicken gut microbiome revealed by metagenomics and culture.</title>
        <authorList>
            <person name="Gilroy R."/>
            <person name="Ravi A."/>
            <person name="Getino M."/>
            <person name="Pursley I."/>
            <person name="Horton D.L."/>
            <person name="Alikhan N.F."/>
            <person name="Baker D."/>
            <person name="Gharbi K."/>
            <person name="Hall N."/>
            <person name="Watson M."/>
            <person name="Adriaenssens E.M."/>
            <person name="Foster-Nyarko E."/>
            <person name="Jarju S."/>
            <person name="Secka A."/>
            <person name="Antonio M."/>
            <person name="Oren A."/>
            <person name="Chaudhuri R.R."/>
            <person name="La Ragione R."/>
            <person name="Hildebrand F."/>
            <person name="Pallen M.J."/>
        </authorList>
    </citation>
    <scope>NUCLEOTIDE SEQUENCE</scope>
    <source>
        <strain evidence="3">10037</strain>
    </source>
</reference>
<dbReference type="AlphaFoldDB" id="A0A9D9N9M8"/>
<accession>A0A9D9N9M8</accession>
<comment type="caution">
    <text evidence="3">The sequence shown here is derived from an EMBL/GenBank/DDBJ whole genome shotgun (WGS) entry which is preliminary data.</text>
</comment>
<feature type="signal peptide" evidence="2">
    <location>
        <begin position="1"/>
        <end position="21"/>
    </location>
</feature>
<evidence type="ECO:0000313" key="4">
    <source>
        <dbReference type="Proteomes" id="UP000823597"/>
    </source>
</evidence>
<keyword evidence="1 2" id="KW-0732">Signal</keyword>
<name>A0A9D9N9M8_9BACT</name>
<dbReference type="Gene3D" id="2.50.20.10">
    <property type="entry name" value="Lipoprotein localisation LolA/LolB/LppX"/>
    <property type="match status" value="1"/>
</dbReference>
<keyword evidence="3" id="KW-0449">Lipoprotein</keyword>
<sequence>MKKTVLNIVSLFTVFCLSSYFSPFSSQCIEPEVKSLMDRVFSFERLAASYRMIRTVPVISGKLESSGTLELYSDGRLYWRGEYPDEYLFFTDGDDAYIEEDGKKSALPQAFSGIFSLVEGNSGGKPFYENDRMFSTSFITIDSERIGIEAVPSRGAMSSFISKIDIVVYSREAIVKEVNIIAANGSVTRIVFESVVRE</sequence>
<dbReference type="EMBL" id="JADIME010000042">
    <property type="protein sequence ID" value="MBO8465170.1"/>
    <property type="molecule type" value="Genomic_DNA"/>
</dbReference>
<dbReference type="CDD" id="cd16325">
    <property type="entry name" value="LolA"/>
    <property type="match status" value="1"/>
</dbReference>
<dbReference type="InterPro" id="IPR004564">
    <property type="entry name" value="OM_lipoprot_carrier_LolA-like"/>
</dbReference>
<protein>
    <submittedName>
        <fullName evidence="3">Outer membrane lipoprotein carrier protein LolA</fullName>
    </submittedName>
</protein>
<proteinExistence type="predicted"/>
<gene>
    <name evidence="3" type="ORF">IAB93_04130</name>
</gene>
<dbReference type="Proteomes" id="UP000823597">
    <property type="component" value="Unassembled WGS sequence"/>
</dbReference>
<reference evidence="3" key="1">
    <citation type="submission" date="2020-10" db="EMBL/GenBank/DDBJ databases">
        <authorList>
            <person name="Gilroy R."/>
        </authorList>
    </citation>
    <scope>NUCLEOTIDE SEQUENCE</scope>
    <source>
        <strain evidence="3">10037</strain>
    </source>
</reference>
<evidence type="ECO:0000256" key="2">
    <source>
        <dbReference type="SAM" id="SignalP"/>
    </source>
</evidence>
<evidence type="ECO:0000256" key="1">
    <source>
        <dbReference type="ARBA" id="ARBA00022729"/>
    </source>
</evidence>
<evidence type="ECO:0000313" key="3">
    <source>
        <dbReference type="EMBL" id="MBO8465170.1"/>
    </source>
</evidence>